<dbReference type="Proteomes" id="UP000075920">
    <property type="component" value="Unassembled WGS sequence"/>
</dbReference>
<organism evidence="1 2">
    <name type="scientific">Anopheles minimus</name>
    <dbReference type="NCBI Taxonomy" id="112268"/>
    <lineage>
        <taxon>Eukaryota</taxon>
        <taxon>Metazoa</taxon>
        <taxon>Ecdysozoa</taxon>
        <taxon>Arthropoda</taxon>
        <taxon>Hexapoda</taxon>
        <taxon>Insecta</taxon>
        <taxon>Pterygota</taxon>
        <taxon>Neoptera</taxon>
        <taxon>Endopterygota</taxon>
        <taxon>Diptera</taxon>
        <taxon>Nematocera</taxon>
        <taxon>Culicoidea</taxon>
        <taxon>Culicidae</taxon>
        <taxon>Anophelinae</taxon>
        <taxon>Anopheles</taxon>
    </lineage>
</organism>
<evidence type="ECO:0000313" key="2">
    <source>
        <dbReference type="Proteomes" id="UP000075920"/>
    </source>
</evidence>
<protein>
    <submittedName>
        <fullName evidence="1">Uncharacterized protein</fullName>
    </submittedName>
</protein>
<name>A0A182WNN9_9DIPT</name>
<proteinExistence type="predicted"/>
<keyword evidence="2" id="KW-1185">Reference proteome</keyword>
<dbReference type="VEuPathDB" id="VectorBase:AMIN014320"/>
<accession>A0A182WNN9</accession>
<reference evidence="2" key="1">
    <citation type="submission" date="2013-03" db="EMBL/GenBank/DDBJ databases">
        <title>The Genome Sequence of Anopheles minimus MINIMUS1.</title>
        <authorList>
            <consortium name="The Broad Institute Genomics Platform"/>
            <person name="Neafsey D.E."/>
            <person name="Walton C."/>
            <person name="Walker B."/>
            <person name="Young S.K."/>
            <person name="Zeng Q."/>
            <person name="Gargeya S."/>
            <person name="Fitzgerald M."/>
            <person name="Haas B."/>
            <person name="Abouelleil A."/>
            <person name="Allen A.W."/>
            <person name="Alvarado L."/>
            <person name="Arachchi H.M."/>
            <person name="Berlin A.M."/>
            <person name="Chapman S.B."/>
            <person name="Gainer-Dewar J."/>
            <person name="Goldberg J."/>
            <person name="Griggs A."/>
            <person name="Gujja S."/>
            <person name="Hansen M."/>
            <person name="Howarth C."/>
            <person name="Imamovic A."/>
            <person name="Ireland A."/>
            <person name="Larimer J."/>
            <person name="McCowan C."/>
            <person name="Murphy C."/>
            <person name="Pearson M."/>
            <person name="Poon T.W."/>
            <person name="Priest M."/>
            <person name="Roberts A."/>
            <person name="Saif S."/>
            <person name="Shea T."/>
            <person name="Sisk P."/>
            <person name="Sykes S."/>
            <person name="Wortman J."/>
            <person name="Nusbaum C."/>
            <person name="Birren B."/>
        </authorList>
    </citation>
    <scope>NUCLEOTIDE SEQUENCE [LARGE SCALE GENOMIC DNA]</scope>
    <source>
        <strain evidence="2">MINIMUS1</strain>
    </source>
</reference>
<evidence type="ECO:0000313" key="1">
    <source>
        <dbReference type="EnsemblMetazoa" id="AMIN014320-PB"/>
    </source>
</evidence>
<dbReference type="EnsemblMetazoa" id="AMIN014320-RB">
    <property type="protein sequence ID" value="AMIN014320-PB"/>
    <property type="gene ID" value="AMIN014320"/>
</dbReference>
<reference evidence="1" key="2">
    <citation type="submission" date="2020-05" db="UniProtKB">
        <authorList>
            <consortium name="EnsemblMetazoa"/>
        </authorList>
    </citation>
    <scope>IDENTIFICATION</scope>
    <source>
        <strain evidence="1">MINIMUS1</strain>
    </source>
</reference>
<dbReference type="AlphaFoldDB" id="A0A182WNN9"/>
<sequence>MKGWEGEGEVITKISHIHASGRIGLKYFIASLRGVSLVELLVAHSKLYLVRMFGKRHSVFLVAIA</sequence>